<sequence>MERICLDCGHLVKGRSDKKFCNDACRNNHNNKVKSDDNAVLKKINTILKKNRSILAHFNPVGKVKISRKKLAAAGFNFDYHTYTFSSQNGSAYTFCYEYGYLILTSEEFLLVKREEDMWLS</sequence>
<dbReference type="Proteomes" id="UP000199572">
    <property type="component" value="Unassembled WGS sequence"/>
</dbReference>
<evidence type="ECO:0008006" key="3">
    <source>
        <dbReference type="Google" id="ProtNLM"/>
    </source>
</evidence>
<name>A0A1H9QE08_9SPHI</name>
<gene>
    <name evidence="1" type="ORF">SAMN04488023_111159</name>
</gene>
<dbReference type="RefSeq" id="WP_090884264.1">
    <property type="nucleotide sequence ID" value="NZ_FOGG01000011.1"/>
</dbReference>
<proteinExistence type="predicted"/>
<dbReference type="AlphaFoldDB" id="A0A1H9QE08"/>
<dbReference type="OrthoDB" id="5187906at2"/>
<evidence type="ECO:0000313" key="1">
    <source>
        <dbReference type="EMBL" id="SER58640.1"/>
    </source>
</evidence>
<dbReference type="STRING" id="390241.SAMN04488023_111159"/>
<protein>
    <recommendedName>
        <fullName evidence="3">DUF2116 family Zn-ribbon domain-containing protein</fullName>
    </recommendedName>
</protein>
<dbReference type="EMBL" id="FOGG01000011">
    <property type="protein sequence ID" value="SER58640.1"/>
    <property type="molecule type" value="Genomic_DNA"/>
</dbReference>
<reference evidence="2" key="1">
    <citation type="submission" date="2016-10" db="EMBL/GenBank/DDBJ databases">
        <authorList>
            <person name="Varghese N."/>
            <person name="Submissions S."/>
        </authorList>
    </citation>
    <scope>NUCLEOTIDE SEQUENCE [LARGE SCALE GENOMIC DNA]</scope>
    <source>
        <strain evidence="2">DSM 18610</strain>
    </source>
</reference>
<evidence type="ECO:0000313" key="2">
    <source>
        <dbReference type="Proteomes" id="UP000199572"/>
    </source>
</evidence>
<organism evidence="1 2">
    <name type="scientific">Pedobacter rhizosphaerae</name>
    <dbReference type="NCBI Taxonomy" id="390241"/>
    <lineage>
        <taxon>Bacteria</taxon>
        <taxon>Pseudomonadati</taxon>
        <taxon>Bacteroidota</taxon>
        <taxon>Sphingobacteriia</taxon>
        <taxon>Sphingobacteriales</taxon>
        <taxon>Sphingobacteriaceae</taxon>
        <taxon>Pedobacter</taxon>
    </lineage>
</organism>
<keyword evidence="2" id="KW-1185">Reference proteome</keyword>
<accession>A0A1H9QE08</accession>